<proteinExistence type="predicted"/>
<protein>
    <submittedName>
        <fullName evidence="1">Uncharacterized protein</fullName>
    </submittedName>
</protein>
<evidence type="ECO:0000313" key="1">
    <source>
        <dbReference type="EMBL" id="MFD2705789.1"/>
    </source>
</evidence>
<organism evidence="1 2">
    <name type="scientific">Salibacterium lacus</name>
    <dbReference type="NCBI Taxonomy" id="1898109"/>
    <lineage>
        <taxon>Bacteria</taxon>
        <taxon>Bacillati</taxon>
        <taxon>Bacillota</taxon>
        <taxon>Bacilli</taxon>
        <taxon>Bacillales</taxon>
        <taxon>Bacillaceae</taxon>
    </lineage>
</organism>
<comment type="caution">
    <text evidence="1">The sequence shown here is derived from an EMBL/GenBank/DDBJ whole genome shotgun (WGS) entry which is preliminary data.</text>
</comment>
<accession>A0ABW5T1E4</accession>
<feature type="non-terminal residue" evidence="1">
    <location>
        <position position="1"/>
    </location>
</feature>
<name>A0ABW5T1E4_9BACI</name>
<evidence type="ECO:0000313" key="2">
    <source>
        <dbReference type="Proteomes" id="UP001597520"/>
    </source>
</evidence>
<dbReference type="EMBL" id="JBHUML010000002">
    <property type="protein sequence ID" value="MFD2705789.1"/>
    <property type="molecule type" value="Genomic_DNA"/>
</dbReference>
<dbReference type="RefSeq" id="WP_380713021.1">
    <property type="nucleotide sequence ID" value="NZ_JBHUML010000002.1"/>
</dbReference>
<gene>
    <name evidence="1" type="ORF">ACFSUB_09920</name>
</gene>
<reference evidence="2" key="1">
    <citation type="journal article" date="2019" name="Int. J. Syst. Evol. Microbiol.">
        <title>The Global Catalogue of Microorganisms (GCM) 10K type strain sequencing project: providing services to taxonomists for standard genome sequencing and annotation.</title>
        <authorList>
            <consortium name="The Broad Institute Genomics Platform"/>
            <consortium name="The Broad Institute Genome Sequencing Center for Infectious Disease"/>
            <person name="Wu L."/>
            <person name="Ma J."/>
        </authorList>
    </citation>
    <scope>NUCLEOTIDE SEQUENCE [LARGE SCALE GENOMIC DNA]</scope>
    <source>
        <strain evidence="2">KCTC 33792</strain>
    </source>
</reference>
<dbReference type="Proteomes" id="UP001597520">
    <property type="component" value="Unassembled WGS sequence"/>
</dbReference>
<keyword evidence="2" id="KW-1185">Reference proteome</keyword>
<sequence length="80" mass="9013">GILYFGEVPLRQHTSLLLQSTREASIRRGSSCLLCTRPFQDPLAGIETTPERIRPYGRRKCGRLFAVFRLGGRTFVANGF</sequence>